<organism evidence="6 7">
    <name type="scientific">Lactobacillus crispatus</name>
    <dbReference type="NCBI Taxonomy" id="47770"/>
    <lineage>
        <taxon>Bacteria</taxon>
        <taxon>Bacillati</taxon>
        <taxon>Bacillota</taxon>
        <taxon>Bacilli</taxon>
        <taxon>Lactobacillales</taxon>
        <taxon>Lactobacillaceae</taxon>
        <taxon>Lactobacillus</taxon>
    </lineage>
</organism>
<dbReference type="GO" id="GO:0003677">
    <property type="term" value="F:DNA binding"/>
    <property type="evidence" value="ECO:0007669"/>
    <property type="project" value="UniProtKB-KW"/>
</dbReference>
<dbReference type="Gene3D" id="3.40.190.10">
    <property type="entry name" value="Periplasmic binding protein-like II"/>
    <property type="match status" value="2"/>
</dbReference>
<dbReference type="Pfam" id="PF03466">
    <property type="entry name" value="LysR_substrate"/>
    <property type="match status" value="1"/>
</dbReference>
<sequence>MNSNQIRCFLSVGKTLSFTQSAQELFLSQSTISKNIKNLEAELNVKLLDRSHQQVKLTAKGEIFFNQMLKINQEIENLIIKVQTQDSEISPTVYLGYMDIPFEEIYLPVAIRLINQHLNIKLRMRIVDPSSTIKLSDLLKRKNLDFLIYQKDYFVNDKSIGFYPLLKKGFSVLANRDDPLYFQDNASISDFENRNIWVWNTGELLPTVDKLINEIKASGINCSIHEISDSMVLTDYVQSNNGIGLVPSILYDKNMVSLRYVPLKENIPIYYGIAYLKETESKNYFRKVINSFDKAVNISKNKW</sequence>
<dbReference type="AlphaFoldDB" id="A0A2M9WL50"/>
<dbReference type="PROSITE" id="PS50931">
    <property type="entry name" value="HTH_LYSR"/>
    <property type="match status" value="1"/>
</dbReference>
<evidence type="ECO:0000313" key="6">
    <source>
        <dbReference type="EMBL" id="PJZ15033.1"/>
    </source>
</evidence>
<keyword evidence="2" id="KW-0805">Transcription regulation</keyword>
<dbReference type="SUPFAM" id="SSF53850">
    <property type="entry name" value="Periplasmic binding protein-like II"/>
    <property type="match status" value="1"/>
</dbReference>
<protein>
    <recommendedName>
        <fullName evidence="5">HTH lysR-type domain-containing protein</fullName>
    </recommendedName>
</protein>
<evidence type="ECO:0000256" key="2">
    <source>
        <dbReference type="ARBA" id="ARBA00023015"/>
    </source>
</evidence>
<dbReference type="RefSeq" id="WP_100733150.1">
    <property type="nucleotide sequence ID" value="NZ_MKXG01000251.1"/>
</dbReference>
<gene>
    <name evidence="6" type="ORF">BHU41_10510</name>
</gene>
<dbReference type="FunFam" id="1.10.10.10:FF:000001">
    <property type="entry name" value="LysR family transcriptional regulator"/>
    <property type="match status" value="1"/>
</dbReference>
<keyword evidence="3" id="KW-0238">DNA-binding</keyword>
<dbReference type="PANTHER" id="PTHR30346">
    <property type="entry name" value="TRANSCRIPTIONAL DUAL REGULATOR HCAR-RELATED"/>
    <property type="match status" value="1"/>
</dbReference>
<dbReference type="EMBL" id="MKXG01000251">
    <property type="protein sequence ID" value="PJZ15033.1"/>
    <property type="molecule type" value="Genomic_DNA"/>
</dbReference>
<evidence type="ECO:0000313" key="7">
    <source>
        <dbReference type="Proteomes" id="UP000231914"/>
    </source>
</evidence>
<evidence type="ECO:0000256" key="4">
    <source>
        <dbReference type="ARBA" id="ARBA00023163"/>
    </source>
</evidence>
<evidence type="ECO:0000256" key="3">
    <source>
        <dbReference type="ARBA" id="ARBA00023125"/>
    </source>
</evidence>
<dbReference type="Gene3D" id="1.10.10.10">
    <property type="entry name" value="Winged helix-like DNA-binding domain superfamily/Winged helix DNA-binding domain"/>
    <property type="match status" value="1"/>
</dbReference>
<dbReference type="PANTHER" id="PTHR30346:SF0">
    <property type="entry name" value="HCA OPERON TRANSCRIPTIONAL ACTIVATOR HCAR"/>
    <property type="match status" value="1"/>
</dbReference>
<dbReference type="PRINTS" id="PR00039">
    <property type="entry name" value="HTHLYSR"/>
</dbReference>
<feature type="domain" description="HTH lysR-type" evidence="5">
    <location>
        <begin position="1"/>
        <end position="58"/>
    </location>
</feature>
<dbReference type="GO" id="GO:0032993">
    <property type="term" value="C:protein-DNA complex"/>
    <property type="evidence" value="ECO:0007669"/>
    <property type="project" value="TreeGrafter"/>
</dbReference>
<keyword evidence="4" id="KW-0804">Transcription</keyword>
<dbReference type="SUPFAM" id="SSF46785">
    <property type="entry name" value="Winged helix' DNA-binding domain"/>
    <property type="match status" value="1"/>
</dbReference>
<dbReference type="Pfam" id="PF00126">
    <property type="entry name" value="HTH_1"/>
    <property type="match status" value="1"/>
</dbReference>
<comment type="caution">
    <text evidence="6">The sequence shown here is derived from an EMBL/GenBank/DDBJ whole genome shotgun (WGS) entry which is preliminary data.</text>
</comment>
<accession>A0A2M9WL50</accession>
<dbReference type="InterPro" id="IPR000847">
    <property type="entry name" value="LysR_HTH_N"/>
</dbReference>
<name>A0A2M9WL50_9LACO</name>
<evidence type="ECO:0000256" key="1">
    <source>
        <dbReference type="ARBA" id="ARBA00009437"/>
    </source>
</evidence>
<dbReference type="InterPro" id="IPR036390">
    <property type="entry name" value="WH_DNA-bd_sf"/>
</dbReference>
<dbReference type="InterPro" id="IPR005119">
    <property type="entry name" value="LysR_subst-bd"/>
</dbReference>
<proteinExistence type="inferred from homology"/>
<dbReference type="Proteomes" id="UP000231914">
    <property type="component" value="Unassembled WGS sequence"/>
</dbReference>
<reference evidence="6 7" key="1">
    <citation type="submission" date="2016-10" db="EMBL/GenBank/DDBJ databases">
        <title>WGS of isloates from the oral cavity of healthy individuals.</title>
        <authorList>
            <person name="Sharma S."/>
            <person name="Pal V.K."/>
            <person name="Patil P.B."/>
            <person name="Korpole S."/>
            <person name="Grover V."/>
        </authorList>
    </citation>
    <scope>NUCLEOTIDE SEQUENCE [LARGE SCALE GENOMIC DNA]</scope>
    <source>
        <strain evidence="6 7">DISK12</strain>
    </source>
</reference>
<dbReference type="InterPro" id="IPR036388">
    <property type="entry name" value="WH-like_DNA-bd_sf"/>
</dbReference>
<dbReference type="GO" id="GO:0003700">
    <property type="term" value="F:DNA-binding transcription factor activity"/>
    <property type="evidence" value="ECO:0007669"/>
    <property type="project" value="InterPro"/>
</dbReference>
<evidence type="ECO:0000259" key="5">
    <source>
        <dbReference type="PROSITE" id="PS50931"/>
    </source>
</evidence>
<comment type="similarity">
    <text evidence="1">Belongs to the LysR transcriptional regulatory family.</text>
</comment>